<dbReference type="Gene3D" id="1.10.287.950">
    <property type="entry name" value="Methyl-accepting chemotaxis protein"/>
    <property type="match status" value="1"/>
</dbReference>
<evidence type="ECO:0000256" key="2">
    <source>
        <dbReference type="ARBA" id="ARBA00023224"/>
    </source>
</evidence>
<dbReference type="SUPFAM" id="SSF58104">
    <property type="entry name" value="Methyl-accepting chemotaxis protein (MCP) signaling domain"/>
    <property type="match status" value="1"/>
</dbReference>
<keyword evidence="9" id="KW-1185">Reference proteome</keyword>
<dbReference type="EMBL" id="JAIMJA010000007">
    <property type="protein sequence ID" value="MCE2594896.1"/>
    <property type="molecule type" value="Genomic_DNA"/>
</dbReference>
<dbReference type="PANTHER" id="PTHR32089">
    <property type="entry name" value="METHYL-ACCEPTING CHEMOTAXIS PROTEIN MCPB"/>
    <property type="match status" value="1"/>
</dbReference>
<feature type="domain" description="Methyl-accepting transducer" evidence="6">
    <location>
        <begin position="301"/>
        <end position="537"/>
    </location>
</feature>
<dbReference type="Pfam" id="PF00015">
    <property type="entry name" value="MCPsignal"/>
    <property type="match status" value="1"/>
</dbReference>
<evidence type="ECO:0000256" key="3">
    <source>
        <dbReference type="ARBA" id="ARBA00029447"/>
    </source>
</evidence>
<feature type="domain" description="HAMP" evidence="7">
    <location>
        <begin position="244"/>
        <end position="296"/>
    </location>
</feature>
<evidence type="ECO:0000259" key="7">
    <source>
        <dbReference type="PROSITE" id="PS50885"/>
    </source>
</evidence>
<dbReference type="PROSITE" id="PS50885">
    <property type="entry name" value="HAMP"/>
    <property type="match status" value="1"/>
</dbReference>
<dbReference type="PANTHER" id="PTHR32089:SF120">
    <property type="entry name" value="METHYL-ACCEPTING CHEMOTAXIS PROTEIN TLPQ"/>
    <property type="match status" value="1"/>
</dbReference>
<name>A0ABS8WBD2_9GAMM</name>
<dbReference type="PROSITE" id="PS50111">
    <property type="entry name" value="CHEMOTAXIS_TRANSDUC_2"/>
    <property type="match status" value="1"/>
</dbReference>
<evidence type="ECO:0000256" key="1">
    <source>
        <dbReference type="ARBA" id="ARBA00004370"/>
    </source>
</evidence>
<feature type="transmembrane region" description="Helical" evidence="5">
    <location>
        <begin position="220"/>
        <end position="243"/>
    </location>
</feature>
<comment type="subcellular location">
    <subcellularLocation>
        <location evidence="1">Membrane</location>
    </subcellularLocation>
</comment>
<dbReference type="InterPro" id="IPR003660">
    <property type="entry name" value="HAMP_dom"/>
</dbReference>
<dbReference type="Proteomes" id="UP001201273">
    <property type="component" value="Unassembled WGS sequence"/>
</dbReference>
<dbReference type="Pfam" id="PF12729">
    <property type="entry name" value="4HB_MCP_1"/>
    <property type="match status" value="1"/>
</dbReference>
<comment type="similarity">
    <text evidence="3">Belongs to the methyl-accepting chemotaxis (MCP) protein family.</text>
</comment>
<proteinExistence type="inferred from homology"/>
<dbReference type="InterPro" id="IPR024478">
    <property type="entry name" value="HlyB_4HB_MCP"/>
</dbReference>
<sequence length="573" mass="62466">MQSITTNVDKPQRSSPKANKTGFLSLFQTVNARLKISALITLLSLIFIAYQGITGMQQATNSLEDLYTQGMQHTVRSGKILQLLSSARSQLLLSFQHDPTSDFAKMHQHHLNQHIDAINNALKELHNIVDKEILTSQLSPEESKQINKLVAELDKITNQGFNPAISALQNNEFTKANLILLQVINPMFVQVSQQATGFLTLQTNEARTNFEHAKNNSESFFTFTLATVVICISVISWLSWLIINRINRASYQLEHTGNDIAQGDLTQRVHISGDDEFAHIAVHVNRIVDSFHHLVQTTHQSTQLLAQAAEENSAVSLQTKQNILDQQMQTQLIATAIHQFTATVHEVAQSAQSASTASEQADISAASGLKIVKDSITMIENLSDEMQQSVASMQALAQHALDIGSVVDVIQSISEQTNLLALNAAIEAARAGEQGRGFAVVADEVRTLASRTQHSTQEIQGTILTLQQGSKDATQRLERGAEHASSTALEAKKAGDALVEITASVDQINAMNAQIATAAEQQSSVTEEINRNITNISEIANQTASGAEQSSAASDQLAQLAENLQQEIETFKV</sequence>
<organism evidence="8 9">
    <name type="scientific">Motilimonas cestriensis</name>
    <dbReference type="NCBI Taxonomy" id="2742685"/>
    <lineage>
        <taxon>Bacteria</taxon>
        <taxon>Pseudomonadati</taxon>
        <taxon>Pseudomonadota</taxon>
        <taxon>Gammaproteobacteria</taxon>
        <taxon>Alteromonadales</taxon>
        <taxon>Alteromonadales genera incertae sedis</taxon>
        <taxon>Motilimonas</taxon>
    </lineage>
</organism>
<gene>
    <name evidence="8" type="ORF">K6Y31_08720</name>
</gene>
<evidence type="ECO:0000313" key="9">
    <source>
        <dbReference type="Proteomes" id="UP001201273"/>
    </source>
</evidence>
<dbReference type="RefSeq" id="WP_233052406.1">
    <property type="nucleotide sequence ID" value="NZ_JAIMJA010000007.1"/>
</dbReference>
<protein>
    <submittedName>
        <fullName evidence="8">Methyl-accepting chemotaxis protein</fullName>
    </submittedName>
</protein>
<dbReference type="PRINTS" id="PR00260">
    <property type="entry name" value="CHEMTRNSDUCR"/>
</dbReference>
<accession>A0ABS8WBD2</accession>
<dbReference type="InterPro" id="IPR004089">
    <property type="entry name" value="MCPsignal_dom"/>
</dbReference>
<keyword evidence="5" id="KW-0472">Membrane</keyword>
<keyword evidence="2 4" id="KW-0807">Transducer</keyword>
<feature type="transmembrane region" description="Helical" evidence="5">
    <location>
        <begin position="34"/>
        <end position="53"/>
    </location>
</feature>
<evidence type="ECO:0000313" key="8">
    <source>
        <dbReference type="EMBL" id="MCE2594896.1"/>
    </source>
</evidence>
<dbReference type="CDD" id="cd11386">
    <property type="entry name" value="MCP_signal"/>
    <property type="match status" value="1"/>
</dbReference>
<keyword evidence="5" id="KW-1133">Transmembrane helix</keyword>
<dbReference type="Pfam" id="PF00672">
    <property type="entry name" value="HAMP"/>
    <property type="match status" value="1"/>
</dbReference>
<comment type="caution">
    <text evidence="8">The sequence shown here is derived from an EMBL/GenBank/DDBJ whole genome shotgun (WGS) entry which is preliminary data.</text>
</comment>
<evidence type="ECO:0000259" key="6">
    <source>
        <dbReference type="PROSITE" id="PS50111"/>
    </source>
</evidence>
<keyword evidence="5" id="KW-0812">Transmembrane</keyword>
<evidence type="ECO:0000256" key="5">
    <source>
        <dbReference type="SAM" id="Phobius"/>
    </source>
</evidence>
<reference evidence="8 9" key="1">
    <citation type="journal article" date="2022" name="Environ. Microbiol. Rep.">
        <title>Eco-phylogenetic analyses reveal divergent evolution of vitamin B12 metabolism in the marine bacterial family 'Psychromonadaceae'.</title>
        <authorList>
            <person name="Jin X."/>
            <person name="Yang Y."/>
            <person name="Cao H."/>
            <person name="Gao B."/>
            <person name="Zhao Z."/>
        </authorList>
    </citation>
    <scope>NUCLEOTIDE SEQUENCE [LARGE SCALE GENOMIC DNA]</scope>
    <source>
        <strain evidence="8 9">MKS20</strain>
    </source>
</reference>
<dbReference type="SMART" id="SM00304">
    <property type="entry name" value="HAMP"/>
    <property type="match status" value="1"/>
</dbReference>
<dbReference type="InterPro" id="IPR004090">
    <property type="entry name" value="Chemotax_Me-accpt_rcpt"/>
</dbReference>
<dbReference type="CDD" id="cd06225">
    <property type="entry name" value="HAMP"/>
    <property type="match status" value="1"/>
</dbReference>
<dbReference type="SMART" id="SM00283">
    <property type="entry name" value="MA"/>
    <property type="match status" value="1"/>
</dbReference>
<evidence type="ECO:0000256" key="4">
    <source>
        <dbReference type="PROSITE-ProRule" id="PRU00284"/>
    </source>
</evidence>